<evidence type="ECO:0000256" key="1">
    <source>
        <dbReference type="SAM" id="Phobius"/>
    </source>
</evidence>
<dbReference type="EMBL" id="JAHVKP010000001">
    <property type="protein sequence ID" value="MBY6216877.1"/>
    <property type="molecule type" value="Genomic_DNA"/>
</dbReference>
<reference evidence="2" key="1">
    <citation type="submission" date="2021-06" db="EMBL/GenBank/DDBJ databases">
        <title>50 bacteria genomes isolated from Dapeng, Shenzhen, China.</title>
        <authorList>
            <person name="Zheng W."/>
            <person name="Yu S."/>
            <person name="Huang Y."/>
        </authorList>
    </citation>
    <scope>NUCLEOTIDE SEQUENCE</scope>
    <source>
        <strain evidence="2">DP4N28-2</strain>
    </source>
</reference>
<feature type="transmembrane region" description="Helical" evidence="1">
    <location>
        <begin position="24"/>
        <end position="42"/>
    </location>
</feature>
<keyword evidence="1" id="KW-1133">Transmembrane helix</keyword>
<dbReference type="AlphaFoldDB" id="A0A9Q3XAZ1"/>
<name>A0A9Q3XAZ1_9SPHN</name>
<feature type="transmembrane region" description="Helical" evidence="1">
    <location>
        <begin position="74"/>
        <end position="97"/>
    </location>
</feature>
<evidence type="ECO:0000313" key="3">
    <source>
        <dbReference type="Proteomes" id="UP000824927"/>
    </source>
</evidence>
<accession>A0A9Q3XAZ1</accession>
<sequence length="104" mass="11961">MTNWFITYSETKRAIGDYFAASEALLHLHAGLLIFFLGSLLFRRRMRSWVPIGLVYVFAFANELADLFTPDKHFGLLAPLVDVANTVFWPSLLFLLARRRILKA</sequence>
<feature type="transmembrane region" description="Helical" evidence="1">
    <location>
        <begin position="49"/>
        <end position="68"/>
    </location>
</feature>
<gene>
    <name evidence="2" type="ORF">KUV31_00805</name>
</gene>
<evidence type="ECO:0000313" key="2">
    <source>
        <dbReference type="EMBL" id="MBY6216877.1"/>
    </source>
</evidence>
<proteinExistence type="predicted"/>
<keyword evidence="1" id="KW-0812">Transmembrane</keyword>
<dbReference type="RefSeq" id="WP_222404146.1">
    <property type="nucleotide sequence ID" value="NZ_JAHVKP010000001.1"/>
</dbReference>
<keyword evidence="1" id="KW-0472">Membrane</keyword>
<dbReference type="Proteomes" id="UP000824927">
    <property type="component" value="Unassembled WGS sequence"/>
</dbReference>
<organism evidence="2 3">
    <name type="scientific">Qipengyuania aquimaris</name>
    <dbReference type="NCBI Taxonomy" id="255984"/>
    <lineage>
        <taxon>Bacteria</taxon>
        <taxon>Pseudomonadati</taxon>
        <taxon>Pseudomonadota</taxon>
        <taxon>Alphaproteobacteria</taxon>
        <taxon>Sphingomonadales</taxon>
        <taxon>Erythrobacteraceae</taxon>
        <taxon>Qipengyuania</taxon>
    </lineage>
</organism>
<protein>
    <submittedName>
        <fullName evidence="2">Uncharacterized protein</fullName>
    </submittedName>
</protein>
<comment type="caution">
    <text evidence="2">The sequence shown here is derived from an EMBL/GenBank/DDBJ whole genome shotgun (WGS) entry which is preliminary data.</text>
</comment>